<dbReference type="PANTHER" id="PTHR24177">
    <property type="entry name" value="CASKIN"/>
    <property type="match status" value="1"/>
</dbReference>
<evidence type="ECO:0000313" key="5">
    <source>
        <dbReference type="Proteomes" id="UP001229421"/>
    </source>
</evidence>
<accession>A0AAD8K5J9</accession>
<protein>
    <recommendedName>
        <fullName evidence="3">PGG domain-containing protein</fullName>
    </recommendedName>
</protein>
<dbReference type="InterPro" id="IPR036770">
    <property type="entry name" value="Ankyrin_rpt-contain_sf"/>
</dbReference>
<feature type="transmembrane region" description="Helical" evidence="2">
    <location>
        <begin position="548"/>
        <end position="570"/>
    </location>
</feature>
<proteinExistence type="predicted"/>
<dbReference type="SUPFAM" id="SSF48403">
    <property type="entry name" value="Ankyrin repeat"/>
    <property type="match status" value="2"/>
</dbReference>
<dbReference type="SMART" id="SM00248">
    <property type="entry name" value="ANK"/>
    <property type="match status" value="5"/>
</dbReference>
<keyword evidence="2" id="KW-1133">Transmembrane helix</keyword>
<dbReference type="PANTHER" id="PTHR24177:SF443">
    <property type="entry name" value="PGG DOMAIN-CONTAINING PROTEIN"/>
    <property type="match status" value="1"/>
</dbReference>
<dbReference type="EMBL" id="JAUHHV010000008">
    <property type="protein sequence ID" value="KAK1415643.1"/>
    <property type="molecule type" value="Genomic_DNA"/>
</dbReference>
<evidence type="ECO:0000313" key="4">
    <source>
        <dbReference type="EMBL" id="KAK1415643.1"/>
    </source>
</evidence>
<name>A0AAD8K5J9_TARER</name>
<feature type="transmembrane region" description="Helical" evidence="2">
    <location>
        <begin position="503"/>
        <end position="527"/>
    </location>
</feature>
<dbReference type="Gene3D" id="1.25.40.20">
    <property type="entry name" value="Ankyrin repeat-containing domain"/>
    <property type="match status" value="2"/>
</dbReference>
<organism evidence="4 5">
    <name type="scientific">Tagetes erecta</name>
    <name type="common">African marigold</name>
    <dbReference type="NCBI Taxonomy" id="13708"/>
    <lineage>
        <taxon>Eukaryota</taxon>
        <taxon>Viridiplantae</taxon>
        <taxon>Streptophyta</taxon>
        <taxon>Embryophyta</taxon>
        <taxon>Tracheophyta</taxon>
        <taxon>Spermatophyta</taxon>
        <taxon>Magnoliopsida</taxon>
        <taxon>eudicotyledons</taxon>
        <taxon>Gunneridae</taxon>
        <taxon>Pentapetalae</taxon>
        <taxon>asterids</taxon>
        <taxon>campanulids</taxon>
        <taxon>Asterales</taxon>
        <taxon>Asteraceae</taxon>
        <taxon>Asteroideae</taxon>
        <taxon>Heliantheae alliance</taxon>
        <taxon>Tageteae</taxon>
        <taxon>Tagetes</taxon>
    </lineage>
</organism>
<comment type="caution">
    <text evidence="4">The sequence shown here is derived from an EMBL/GenBank/DDBJ whole genome shotgun (WGS) entry which is preliminary data.</text>
</comment>
<keyword evidence="2" id="KW-0472">Membrane</keyword>
<dbReference type="InterPro" id="IPR002110">
    <property type="entry name" value="Ankyrin_rpt"/>
</dbReference>
<feature type="compositionally biased region" description="Polar residues" evidence="1">
    <location>
        <begin position="8"/>
        <end position="20"/>
    </location>
</feature>
<keyword evidence="2" id="KW-0812">Transmembrane</keyword>
<sequence>MINIVGETPSSKTVEGTSRPRTFDVNDASPNEDTTSMKYDQTINILRIASSAGTLPDPSENSEDHMNLVVPLYEATITGDWETAKLIFDKHPNLVVRSDLSKRTMGTTLHVAATTEETKHTLNFVRNLVNLMTKKDLEVQNIRSNTAFWIACANGNLRMALIMLEKNPSLLKIRGIHDLFPLSVCAMTGTHKMVNWLYNNCENMTDGHWKDEDRSAMLLRCLERNFFDVALQIVKDHPQVAGNVSLLVVLAQKPCQLFRFEKDLATRIIELTCRYFGVKVEPAAEVQTDGLKLLKFIWGHVARTMHLGESDQSVQMLASILFVAAESGNTYFIVELLRTYPHLMFSANMDGHTLFHIAVMHRHQSIYNLMYEIGIGCRSDICISVDRFGNNMLHLVGKSSKKMATKKSTASLLLQREVLWYKEIEAIMPHYMREQKNNDGKAPHELFAEENEDLVYNGLQWMKDCMVVATLIITIAFAVAFTVPGGYNQDHGLPIFIHQPTFLIFVIADAISLFSSSTSLLVFLSLLTSRHSVPDFLGSLPIKLMIGLLSLFISVATMMITFSASFFLLYHKGLKWVPILVAAFATLPVFVFAVLEFPLWIDMFRSTFDSRYLFSRKKCVLYTTRLRLRSNNHFYTKFFKTC</sequence>
<evidence type="ECO:0000256" key="1">
    <source>
        <dbReference type="SAM" id="MobiDB-lite"/>
    </source>
</evidence>
<dbReference type="AlphaFoldDB" id="A0AAD8K5J9"/>
<dbReference type="Proteomes" id="UP001229421">
    <property type="component" value="Unassembled WGS sequence"/>
</dbReference>
<gene>
    <name evidence="4" type="ORF">QVD17_31428</name>
</gene>
<feature type="domain" description="PGG" evidence="3">
    <location>
        <begin position="463"/>
        <end position="567"/>
    </location>
</feature>
<dbReference type="Pfam" id="PF13962">
    <property type="entry name" value="PGG"/>
    <property type="match status" value="1"/>
</dbReference>
<feature type="transmembrane region" description="Helical" evidence="2">
    <location>
        <begin position="465"/>
        <end position="483"/>
    </location>
</feature>
<evidence type="ECO:0000259" key="3">
    <source>
        <dbReference type="Pfam" id="PF13962"/>
    </source>
</evidence>
<evidence type="ECO:0000256" key="2">
    <source>
        <dbReference type="SAM" id="Phobius"/>
    </source>
</evidence>
<reference evidence="4" key="1">
    <citation type="journal article" date="2023" name="bioRxiv">
        <title>Improved chromosome-level genome assembly for marigold (Tagetes erecta).</title>
        <authorList>
            <person name="Jiang F."/>
            <person name="Yuan L."/>
            <person name="Wang S."/>
            <person name="Wang H."/>
            <person name="Xu D."/>
            <person name="Wang A."/>
            <person name="Fan W."/>
        </authorList>
    </citation>
    <scope>NUCLEOTIDE SEQUENCE</scope>
    <source>
        <strain evidence="4">WSJ</strain>
        <tissue evidence="4">Leaf</tissue>
    </source>
</reference>
<dbReference type="InterPro" id="IPR026961">
    <property type="entry name" value="PGG_dom"/>
</dbReference>
<dbReference type="GO" id="GO:0016020">
    <property type="term" value="C:membrane"/>
    <property type="evidence" value="ECO:0007669"/>
    <property type="project" value="TreeGrafter"/>
</dbReference>
<feature type="transmembrane region" description="Helical" evidence="2">
    <location>
        <begin position="576"/>
        <end position="601"/>
    </location>
</feature>
<keyword evidence="5" id="KW-1185">Reference proteome</keyword>
<feature type="region of interest" description="Disordered" evidence="1">
    <location>
        <begin position="1"/>
        <end position="35"/>
    </location>
</feature>